<comment type="caution">
    <text evidence="1">The sequence shown here is derived from an EMBL/GenBank/DDBJ whole genome shotgun (WGS) entry which is preliminary data.</text>
</comment>
<gene>
    <name evidence="1" type="ORF">MJG53_006804</name>
</gene>
<proteinExistence type="predicted"/>
<name>A0ACB9V767_9CETA</name>
<dbReference type="EMBL" id="CM043030">
    <property type="protein sequence ID" value="KAI4585270.1"/>
    <property type="molecule type" value="Genomic_DNA"/>
</dbReference>
<protein>
    <submittedName>
        <fullName evidence="1">Uncharacterized protein</fullName>
    </submittedName>
</protein>
<reference evidence="1" key="1">
    <citation type="submission" date="2022-03" db="EMBL/GenBank/DDBJ databases">
        <title>Genomic analyses of argali, domestic sheep and their hybrids provide insights into chromosomal evolution, heterosis and genetic basis of agronomic traits.</title>
        <authorList>
            <person name="Li M."/>
        </authorList>
    </citation>
    <scope>NUCLEOTIDE SEQUENCE</scope>
    <source>
        <strain evidence="1">F1 hybrid</strain>
    </source>
</reference>
<evidence type="ECO:0000313" key="2">
    <source>
        <dbReference type="Proteomes" id="UP001057279"/>
    </source>
</evidence>
<accession>A0ACB9V767</accession>
<keyword evidence="2" id="KW-1185">Reference proteome</keyword>
<evidence type="ECO:0000313" key="1">
    <source>
        <dbReference type="EMBL" id="KAI4585270.1"/>
    </source>
</evidence>
<organism evidence="1 2">
    <name type="scientific">Ovis ammon polii x Ovis aries</name>
    <dbReference type="NCBI Taxonomy" id="2918886"/>
    <lineage>
        <taxon>Eukaryota</taxon>
        <taxon>Metazoa</taxon>
        <taxon>Chordata</taxon>
        <taxon>Craniata</taxon>
        <taxon>Vertebrata</taxon>
        <taxon>Euteleostomi</taxon>
        <taxon>Mammalia</taxon>
        <taxon>Eutheria</taxon>
        <taxon>Laurasiatheria</taxon>
        <taxon>Artiodactyla</taxon>
        <taxon>Ruminantia</taxon>
        <taxon>Pecora</taxon>
        <taxon>Bovidae</taxon>
        <taxon>Caprinae</taxon>
        <taxon>Ovis</taxon>
    </lineage>
</organism>
<sequence length="121" mass="13337">MGGNDGPVQPKMNKRSCRSASPGLHDLWSPLYTTFLSSKVNMRIAIVYTKSRTELTSCSPSGSVLPLEGSPFPYSDLWLLVGKMLETLIAGVIQWDPVVIDSSGPHHHFSEGEEETEMNRC</sequence>
<dbReference type="Proteomes" id="UP001057279">
    <property type="component" value="Linkage Group LG05"/>
</dbReference>